<protein>
    <submittedName>
        <fullName evidence="1">Molybdenum cofactor sulfurase 3</fullName>
    </submittedName>
</protein>
<name>A0A6G0VTL4_APHCR</name>
<dbReference type="OrthoDB" id="420046at2759"/>
<evidence type="ECO:0000313" key="1">
    <source>
        <dbReference type="EMBL" id="KAF0706168.1"/>
    </source>
</evidence>
<dbReference type="AlphaFoldDB" id="A0A6G0VTL4"/>
<evidence type="ECO:0000313" key="2">
    <source>
        <dbReference type="Proteomes" id="UP000478052"/>
    </source>
</evidence>
<proteinExistence type="predicted"/>
<dbReference type="EMBL" id="VUJU01013005">
    <property type="protein sequence ID" value="KAF0706168.1"/>
    <property type="molecule type" value="Genomic_DNA"/>
</dbReference>
<gene>
    <name evidence="1" type="ORF">FWK35_00032910</name>
</gene>
<sequence length="174" mass="19660">MTVESTRNKSLHSNQFLKLLRLARLHTFTCTYTYLHYIHTLICCRFEDGTVDFLSVMAVGHGLDTLRALAGPMRAVTCRTFGLAAYLYDRMSGARHGNGSPVFRVYADTEYRCESTQGGVVNFNVLRANGKYVGYNEVSIRKRREMSGDCSATPICRFSFLYCAKKQIAVIENL</sequence>
<reference evidence="1 2" key="1">
    <citation type="submission" date="2019-08" db="EMBL/GenBank/DDBJ databases">
        <title>Whole genome of Aphis craccivora.</title>
        <authorList>
            <person name="Voronova N.V."/>
            <person name="Shulinski R.S."/>
            <person name="Bandarenka Y.V."/>
            <person name="Zhorov D.G."/>
            <person name="Warner D."/>
        </authorList>
    </citation>
    <scope>NUCLEOTIDE SEQUENCE [LARGE SCALE GENOMIC DNA]</scope>
    <source>
        <strain evidence="1">180601</strain>
        <tissue evidence="1">Whole Body</tissue>
    </source>
</reference>
<comment type="caution">
    <text evidence="1">The sequence shown here is derived from an EMBL/GenBank/DDBJ whole genome shotgun (WGS) entry which is preliminary data.</text>
</comment>
<dbReference type="InterPro" id="IPR015424">
    <property type="entry name" value="PyrdxlP-dep_Trfase"/>
</dbReference>
<organism evidence="1 2">
    <name type="scientific">Aphis craccivora</name>
    <name type="common">Cowpea aphid</name>
    <dbReference type="NCBI Taxonomy" id="307492"/>
    <lineage>
        <taxon>Eukaryota</taxon>
        <taxon>Metazoa</taxon>
        <taxon>Ecdysozoa</taxon>
        <taxon>Arthropoda</taxon>
        <taxon>Hexapoda</taxon>
        <taxon>Insecta</taxon>
        <taxon>Pterygota</taxon>
        <taxon>Neoptera</taxon>
        <taxon>Paraneoptera</taxon>
        <taxon>Hemiptera</taxon>
        <taxon>Sternorrhyncha</taxon>
        <taxon>Aphidomorpha</taxon>
        <taxon>Aphidoidea</taxon>
        <taxon>Aphididae</taxon>
        <taxon>Aphidini</taxon>
        <taxon>Aphis</taxon>
        <taxon>Aphis</taxon>
    </lineage>
</organism>
<accession>A0A6G0VTL4</accession>
<dbReference type="SUPFAM" id="SSF53383">
    <property type="entry name" value="PLP-dependent transferases"/>
    <property type="match status" value="1"/>
</dbReference>
<dbReference type="Proteomes" id="UP000478052">
    <property type="component" value="Unassembled WGS sequence"/>
</dbReference>
<keyword evidence="2" id="KW-1185">Reference proteome</keyword>